<dbReference type="PANTHER" id="PTHR48090">
    <property type="entry name" value="UNDECAPRENYL-PHOSPHATE 4-DEOXY-4-FORMAMIDO-L-ARABINOSE TRANSFERASE-RELATED"/>
    <property type="match status" value="1"/>
</dbReference>
<feature type="transmembrane region" description="Helical" evidence="2">
    <location>
        <begin position="254"/>
        <end position="274"/>
    </location>
</feature>
<gene>
    <name evidence="4" type="ORF">GCM10009838_51140</name>
</gene>
<feature type="domain" description="Glycosyltransferase 2-like" evidence="3">
    <location>
        <begin position="471"/>
        <end position="619"/>
    </location>
</feature>
<keyword evidence="5" id="KW-1185">Reference proteome</keyword>
<protein>
    <recommendedName>
        <fullName evidence="3">Glycosyltransferase 2-like domain-containing protein</fullName>
    </recommendedName>
</protein>
<dbReference type="SUPFAM" id="SSF53448">
    <property type="entry name" value="Nucleotide-diphospho-sugar transferases"/>
    <property type="match status" value="1"/>
</dbReference>
<dbReference type="EMBL" id="BAAAQM010000031">
    <property type="protein sequence ID" value="GAA1983237.1"/>
    <property type="molecule type" value="Genomic_DNA"/>
</dbReference>
<comment type="caution">
    <text evidence="4">The sequence shown here is derived from an EMBL/GenBank/DDBJ whole genome shotgun (WGS) entry which is preliminary data.</text>
</comment>
<sequence length="685" mass="71883">MKTGTHRVRLGAALVVLAGLVAGVAVAVRLPGGSPWSLGLQGFALLAALFAVYGLGAWLVASLARGRAAVVTLGGAVATQIAALTAPPRYSDDLYRYVWDGRVQARGIDPYRYVPVASRLVPLRSPELFPSSAPPGHCVGSGPDVTAACTLINRPLVHTIYPPVAQAYFWLVHWSGPKGVQVFAGVAAVLVTAVLIWGLPRVGADPRLAVLWAWCPLVAIEAGNNGHVDVIAMIPTACALVILGARRTLTTTRAVAGGAVLGLAVATKVTPGFLVPSSVRRKGLPLLASLCGVVAVVYLPHVVAVGRGAAGFLGGYLNEEGYDDGRRFAVLDLFLPQGWTSAGAVVVLAATAVLVWWFADPTRPWRGAVVMTGITLLVAAPSYAWYAELLVLLVVFSGWRATPWLAVALAGYAGQLGERVGWSYGAAGVLVVAAWSVGRLRTARTPGAREEPVTAETGGVAESWDAVPVDVILPCLDEAGALPFVLSRMPSHYRAIVVDNGSSDGSPEVAARLGARVVHEPHRGFGAACHAGLLAATADVVCFLDCDGSFDPADLPKVAGPVLAGRADLFLGQRRPTSRGAWPPHARLANRLLAYRIRRATGVALRDLGPMRAARREALLELAIADRRFGYPLEMVLKAADAGWRIGETDVPYAPRTGKSKVTGTIGGTVKAVGDMRRVWKAATE</sequence>
<dbReference type="PANTHER" id="PTHR48090:SF7">
    <property type="entry name" value="RFBJ PROTEIN"/>
    <property type="match status" value="1"/>
</dbReference>
<feature type="transmembrane region" description="Helical" evidence="2">
    <location>
        <begin position="338"/>
        <end position="359"/>
    </location>
</feature>
<evidence type="ECO:0000259" key="3">
    <source>
        <dbReference type="Pfam" id="PF00535"/>
    </source>
</evidence>
<feature type="transmembrane region" description="Helical" evidence="2">
    <location>
        <begin position="286"/>
        <end position="317"/>
    </location>
</feature>
<evidence type="ECO:0000256" key="2">
    <source>
        <dbReference type="SAM" id="Phobius"/>
    </source>
</evidence>
<name>A0ABN2SAK6_9ACTN</name>
<feature type="transmembrane region" description="Helical" evidence="2">
    <location>
        <begin position="420"/>
        <end position="438"/>
    </location>
</feature>
<comment type="similarity">
    <text evidence="1">Belongs to the glycosyltransferase 2 family.</text>
</comment>
<dbReference type="InterPro" id="IPR029044">
    <property type="entry name" value="Nucleotide-diphossugar_trans"/>
</dbReference>
<keyword evidence="2" id="KW-1133">Transmembrane helix</keyword>
<evidence type="ECO:0000313" key="5">
    <source>
        <dbReference type="Proteomes" id="UP001499854"/>
    </source>
</evidence>
<evidence type="ECO:0000256" key="1">
    <source>
        <dbReference type="ARBA" id="ARBA00006739"/>
    </source>
</evidence>
<dbReference type="Pfam" id="PF00535">
    <property type="entry name" value="Glycos_transf_2"/>
    <property type="match status" value="1"/>
</dbReference>
<keyword evidence="2" id="KW-0472">Membrane</keyword>
<feature type="transmembrane region" description="Helical" evidence="2">
    <location>
        <begin position="390"/>
        <end position="414"/>
    </location>
</feature>
<feature type="transmembrane region" description="Helical" evidence="2">
    <location>
        <begin position="68"/>
        <end position="86"/>
    </location>
</feature>
<evidence type="ECO:0000313" key="4">
    <source>
        <dbReference type="EMBL" id="GAA1983237.1"/>
    </source>
</evidence>
<keyword evidence="2" id="KW-0812">Transmembrane</keyword>
<organism evidence="4 5">
    <name type="scientific">Catenulispora subtropica</name>
    <dbReference type="NCBI Taxonomy" id="450798"/>
    <lineage>
        <taxon>Bacteria</taxon>
        <taxon>Bacillati</taxon>
        <taxon>Actinomycetota</taxon>
        <taxon>Actinomycetes</taxon>
        <taxon>Catenulisporales</taxon>
        <taxon>Catenulisporaceae</taxon>
        <taxon>Catenulispora</taxon>
    </lineage>
</organism>
<feature type="transmembrane region" description="Helical" evidence="2">
    <location>
        <begin position="365"/>
        <end position="383"/>
    </location>
</feature>
<proteinExistence type="inferred from homology"/>
<dbReference type="InterPro" id="IPR001173">
    <property type="entry name" value="Glyco_trans_2-like"/>
</dbReference>
<feature type="transmembrane region" description="Helical" evidence="2">
    <location>
        <begin position="43"/>
        <end position="61"/>
    </location>
</feature>
<dbReference type="Gene3D" id="3.90.550.10">
    <property type="entry name" value="Spore Coat Polysaccharide Biosynthesis Protein SpsA, Chain A"/>
    <property type="match status" value="1"/>
</dbReference>
<feature type="transmembrane region" description="Helical" evidence="2">
    <location>
        <begin position="180"/>
        <end position="199"/>
    </location>
</feature>
<accession>A0ABN2SAK6</accession>
<dbReference type="Proteomes" id="UP001499854">
    <property type="component" value="Unassembled WGS sequence"/>
</dbReference>
<dbReference type="InterPro" id="IPR050256">
    <property type="entry name" value="Glycosyltransferase_2"/>
</dbReference>
<reference evidence="4 5" key="1">
    <citation type="journal article" date="2019" name="Int. J. Syst. Evol. Microbiol.">
        <title>The Global Catalogue of Microorganisms (GCM) 10K type strain sequencing project: providing services to taxonomists for standard genome sequencing and annotation.</title>
        <authorList>
            <consortium name="The Broad Institute Genomics Platform"/>
            <consortium name="The Broad Institute Genome Sequencing Center for Infectious Disease"/>
            <person name="Wu L."/>
            <person name="Ma J."/>
        </authorList>
    </citation>
    <scope>NUCLEOTIDE SEQUENCE [LARGE SCALE GENOMIC DNA]</scope>
    <source>
        <strain evidence="4 5">JCM 16013</strain>
    </source>
</reference>
<dbReference type="CDD" id="cd04179">
    <property type="entry name" value="DPM_DPG-synthase_like"/>
    <property type="match status" value="1"/>
</dbReference>